<dbReference type="RefSeq" id="WP_312745598.1">
    <property type="nucleotide sequence ID" value="NZ_CP116968.1"/>
</dbReference>
<feature type="domain" description="Response regulatory" evidence="3">
    <location>
        <begin position="4"/>
        <end position="118"/>
    </location>
</feature>
<keyword evidence="5" id="KW-1185">Reference proteome</keyword>
<name>A0AA96GJ66_9BACT</name>
<dbReference type="SMART" id="SM00448">
    <property type="entry name" value="REC"/>
    <property type="match status" value="1"/>
</dbReference>
<evidence type="ECO:0000256" key="2">
    <source>
        <dbReference type="PROSITE-ProRule" id="PRU00169"/>
    </source>
</evidence>
<dbReference type="Proteomes" id="UP001302494">
    <property type="component" value="Chromosome"/>
</dbReference>
<dbReference type="PANTHER" id="PTHR44591:SF3">
    <property type="entry name" value="RESPONSE REGULATORY DOMAIN-CONTAINING PROTEIN"/>
    <property type="match status" value="1"/>
</dbReference>
<proteinExistence type="predicted"/>
<dbReference type="InterPro" id="IPR011006">
    <property type="entry name" value="CheY-like_superfamily"/>
</dbReference>
<dbReference type="InterPro" id="IPR050595">
    <property type="entry name" value="Bact_response_regulator"/>
</dbReference>
<dbReference type="PANTHER" id="PTHR44591">
    <property type="entry name" value="STRESS RESPONSE REGULATOR PROTEIN 1"/>
    <property type="match status" value="1"/>
</dbReference>
<organism evidence="4 5">
    <name type="scientific">Candidatus Nitrospira neomarina</name>
    <dbReference type="NCBI Taxonomy" id="3020899"/>
    <lineage>
        <taxon>Bacteria</taxon>
        <taxon>Pseudomonadati</taxon>
        <taxon>Nitrospirota</taxon>
        <taxon>Nitrospiria</taxon>
        <taxon>Nitrospirales</taxon>
        <taxon>Nitrospiraceae</taxon>
        <taxon>Nitrospira</taxon>
    </lineage>
</organism>
<gene>
    <name evidence="4" type="ORF">PQG83_00735</name>
</gene>
<dbReference type="PROSITE" id="PS50110">
    <property type="entry name" value="RESPONSE_REGULATORY"/>
    <property type="match status" value="1"/>
</dbReference>
<dbReference type="AlphaFoldDB" id="A0AA96GJ66"/>
<dbReference type="Gene3D" id="3.40.50.2300">
    <property type="match status" value="1"/>
</dbReference>
<dbReference type="KEGG" id="nneo:PQG83_00735"/>
<keyword evidence="1 2" id="KW-0597">Phosphoprotein</keyword>
<dbReference type="Pfam" id="PF00072">
    <property type="entry name" value="Response_reg"/>
    <property type="match status" value="1"/>
</dbReference>
<accession>A0AA96GJ66</accession>
<evidence type="ECO:0000256" key="1">
    <source>
        <dbReference type="ARBA" id="ARBA00022553"/>
    </source>
</evidence>
<dbReference type="GO" id="GO:0000160">
    <property type="term" value="P:phosphorelay signal transduction system"/>
    <property type="evidence" value="ECO:0007669"/>
    <property type="project" value="InterPro"/>
</dbReference>
<evidence type="ECO:0000313" key="5">
    <source>
        <dbReference type="Proteomes" id="UP001302494"/>
    </source>
</evidence>
<dbReference type="InterPro" id="IPR001789">
    <property type="entry name" value="Sig_transdc_resp-reg_receiver"/>
</dbReference>
<protein>
    <submittedName>
        <fullName evidence="4">Response regulator</fullName>
    </submittedName>
</protein>
<evidence type="ECO:0000259" key="3">
    <source>
        <dbReference type="PROSITE" id="PS50110"/>
    </source>
</evidence>
<feature type="modified residue" description="4-aspartylphosphate" evidence="2">
    <location>
        <position position="53"/>
    </location>
</feature>
<reference evidence="4 5" key="1">
    <citation type="submission" date="2023-01" db="EMBL/GenBank/DDBJ databases">
        <title>Cultivation and genomic characterization of new, ubiquitous marine nitrite-oxidizing bacteria from the Nitrospirales.</title>
        <authorList>
            <person name="Mueller A.J."/>
            <person name="Daebeler A."/>
            <person name="Herbold C.W."/>
            <person name="Kirkegaard R.H."/>
            <person name="Daims H."/>
        </authorList>
    </citation>
    <scope>NUCLEOTIDE SEQUENCE [LARGE SCALE GENOMIC DNA]</scope>
    <source>
        <strain evidence="4 5">DK</strain>
    </source>
</reference>
<evidence type="ECO:0000313" key="4">
    <source>
        <dbReference type="EMBL" id="WNM62302.1"/>
    </source>
</evidence>
<dbReference type="CDD" id="cd00156">
    <property type="entry name" value="REC"/>
    <property type="match status" value="1"/>
</dbReference>
<sequence>MSEQILVVDDETSSARIIADAIAWLGFSVVTASNGREGLTVLGTTPFDGILLDLEMPVMNGWTMLDELRWQGYDVPVIVMSQESNQTKLRDLLHEGAQDFLVKPFNPYLLLQKSLRHFSCRTSLEKTPVRENNGAWQAGLYQAKGILVA</sequence>
<dbReference type="EMBL" id="CP116968">
    <property type="protein sequence ID" value="WNM62302.1"/>
    <property type="molecule type" value="Genomic_DNA"/>
</dbReference>
<dbReference type="SUPFAM" id="SSF52172">
    <property type="entry name" value="CheY-like"/>
    <property type="match status" value="1"/>
</dbReference>